<reference evidence="1" key="1">
    <citation type="submission" date="2020-04" db="EMBL/GenBank/DDBJ databases">
        <authorList>
            <person name="Chiriac C."/>
            <person name="Salcher M."/>
            <person name="Ghai R."/>
            <person name="Kavagutti S V."/>
        </authorList>
    </citation>
    <scope>NUCLEOTIDE SEQUENCE</scope>
</reference>
<accession>A0A6J5NBU5</accession>
<protein>
    <submittedName>
        <fullName evidence="1">Uncharacterized protein</fullName>
    </submittedName>
</protein>
<dbReference type="EMBL" id="LR796645">
    <property type="protein sequence ID" value="CAB4155486.1"/>
    <property type="molecule type" value="Genomic_DNA"/>
</dbReference>
<proteinExistence type="predicted"/>
<organism evidence="1">
    <name type="scientific">uncultured Caudovirales phage</name>
    <dbReference type="NCBI Taxonomy" id="2100421"/>
    <lineage>
        <taxon>Viruses</taxon>
        <taxon>Duplodnaviria</taxon>
        <taxon>Heunggongvirae</taxon>
        <taxon>Uroviricota</taxon>
        <taxon>Caudoviricetes</taxon>
        <taxon>Peduoviridae</taxon>
        <taxon>Maltschvirus</taxon>
        <taxon>Maltschvirus maltsch</taxon>
    </lineage>
</organism>
<evidence type="ECO:0000313" key="1">
    <source>
        <dbReference type="EMBL" id="CAB4155486.1"/>
    </source>
</evidence>
<sequence length="515" mass="53658">MALVYVGGNSNTGTGSSYTVSLTGLTGGASSSAATGDIVIVCTSFVSQSANPTITITGDSTGSYTQLGTRGHADDTWNTEFLVGYAVMGATPDTIVTAGRASSASFGGGTVVHVWRGQDTSTPIPQDSGTASIINSAYADPSAVTIDDWQVIISVGAGAQTTSGSAFTVPTEIPDNNISINGDGSTSDIGVFIGSAVFTGSNNDVGACSGGATSTSSSGCALSLGLRSGTKNYSLSCSAGSYSITGNASTFSYQHFLSATAGAYSVSGYTATLNRASSLSSAVGSYAITGNAATLTYTPGASGVNYTLTCDVGSYAITGNVATFDYDHFLSVSAGAYSVTGNDATLTLVQKVDYVLSGETGSYLLNGKQAILTYVTTEDTSSRGLGGDDVPIRYEVWEKRKKAEKENTFDSILEEAIKEITRKQEPEDDDVDDLDDVIEEPNDVEEVPEPKEEPEESVDEILAGRFDEHVEKLEAERLEAIARKELEDDIPDDIPEEVRMLLMEEITLTLSVNRV</sequence>
<name>A0A6J5NBU5_9CAUD</name>
<gene>
    <name evidence="1" type="ORF">UFOVP671_11</name>
</gene>